<name>E1QE02_DESB2</name>
<proteinExistence type="inferred from homology"/>
<dbReference type="InterPro" id="IPR050081">
    <property type="entry name" value="Ile-tRNA_ligase"/>
</dbReference>
<dbReference type="InterPro" id="IPR014729">
    <property type="entry name" value="Rossmann-like_a/b/a_fold"/>
</dbReference>
<comment type="subunit">
    <text evidence="12">Monomer.</text>
</comment>
<evidence type="ECO:0000256" key="1">
    <source>
        <dbReference type="ARBA" id="ARBA00006887"/>
    </source>
</evidence>
<dbReference type="NCBIfam" id="TIGR00392">
    <property type="entry name" value="ileS"/>
    <property type="match status" value="1"/>
</dbReference>
<dbReference type="PROSITE" id="PS00178">
    <property type="entry name" value="AA_TRNA_LIGASE_I"/>
    <property type="match status" value="1"/>
</dbReference>
<feature type="binding site" evidence="12">
    <location>
        <position position="562"/>
    </location>
    <ligand>
        <name>L-isoleucyl-5'-AMP</name>
        <dbReference type="ChEBI" id="CHEBI:178002"/>
    </ligand>
</feature>
<feature type="binding site" evidence="12">
    <location>
        <position position="920"/>
    </location>
    <ligand>
        <name>Zn(2+)</name>
        <dbReference type="ChEBI" id="CHEBI:29105"/>
    </ligand>
</feature>
<dbReference type="Gene3D" id="1.10.730.20">
    <property type="match status" value="1"/>
</dbReference>
<keyword evidence="5 12" id="KW-0547">Nucleotide-binding</keyword>
<dbReference type="AlphaFoldDB" id="E1QE02"/>
<dbReference type="Gene3D" id="3.90.740.10">
    <property type="entry name" value="Valyl/Leucyl/Isoleucyl-tRNA synthetase, editing domain"/>
    <property type="match status" value="1"/>
</dbReference>
<dbReference type="EC" id="6.1.1.5" evidence="12"/>
<dbReference type="CDD" id="cd07960">
    <property type="entry name" value="Anticodon_Ia_Ile_BEm"/>
    <property type="match status" value="1"/>
</dbReference>
<dbReference type="Pfam" id="PF08264">
    <property type="entry name" value="Anticodon_1"/>
    <property type="match status" value="1"/>
</dbReference>
<keyword evidence="7 12" id="KW-0067">ATP-binding</keyword>
<dbReference type="InterPro" id="IPR009008">
    <property type="entry name" value="Val/Leu/Ile-tRNA-synth_edit"/>
</dbReference>
<evidence type="ECO:0000256" key="12">
    <source>
        <dbReference type="HAMAP-Rule" id="MF_02002"/>
    </source>
</evidence>
<keyword evidence="2 12" id="KW-0963">Cytoplasm</keyword>
<dbReference type="Gene3D" id="1.10.10.830">
    <property type="entry name" value="Ile-tRNA synthetase CP2 domain-like"/>
    <property type="match status" value="1"/>
</dbReference>
<comment type="function">
    <text evidence="10 12">Catalyzes the attachment of isoleucine to tRNA(Ile). As IleRS can inadvertently accommodate and process structurally similar amino acids such as valine, to avoid such errors it has two additional distinct tRNA(Ile)-dependent editing activities. One activity is designated as 'pretransfer' editing and involves the hydrolysis of activated Val-AMP. The other activity is designated 'posttransfer' editing and involves deacylation of mischarged Val-tRNA(Ile).</text>
</comment>
<protein>
    <recommendedName>
        <fullName evidence="12">Isoleucine--tRNA ligase</fullName>
        <ecNumber evidence="12">6.1.1.5</ecNumber>
    </recommendedName>
    <alternativeName>
        <fullName evidence="12">Isoleucyl-tRNA synthetase</fullName>
        <shortName evidence="12">IleRS</shortName>
    </alternativeName>
</protein>
<gene>
    <name evidence="12" type="primary">ileS</name>
    <name evidence="16" type="ordered locus">Deba_0413</name>
</gene>
<comment type="cofactor">
    <cofactor evidence="12">
        <name>Zn(2+)</name>
        <dbReference type="ChEBI" id="CHEBI:29105"/>
    </cofactor>
    <text evidence="12">Binds 1 zinc ion per subunit.</text>
</comment>
<dbReference type="Gene3D" id="3.40.50.620">
    <property type="entry name" value="HUPs"/>
    <property type="match status" value="2"/>
</dbReference>
<dbReference type="SUPFAM" id="SSF52374">
    <property type="entry name" value="Nucleotidylyl transferase"/>
    <property type="match status" value="1"/>
</dbReference>
<dbReference type="KEGG" id="dbr:Deba_0413"/>
<dbReference type="GO" id="GO:0006428">
    <property type="term" value="P:isoleucyl-tRNA aminoacylation"/>
    <property type="evidence" value="ECO:0007669"/>
    <property type="project" value="UniProtKB-UniRule"/>
</dbReference>
<feature type="domain" description="Aminoacyl-tRNA synthetase class Ia" evidence="13">
    <location>
        <begin position="27"/>
        <end position="642"/>
    </location>
</feature>
<dbReference type="InterPro" id="IPR002300">
    <property type="entry name" value="aa-tRNA-synth_Ia"/>
</dbReference>
<dbReference type="FunFam" id="1.10.730.20:FF:000001">
    <property type="entry name" value="Isoleucine--tRNA ligase"/>
    <property type="match status" value="1"/>
</dbReference>
<dbReference type="Pfam" id="PF00133">
    <property type="entry name" value="tRNA-synt_1"/>
    <property type="match status" value="1"/>
</dbReference>
<dbReference type="PANTHER" id="PTHR42765:SF1">
    <property type="entry name" value="ISOLEUCINE--TRNA LIGASE, MITOCHONDRIAL"/>
    <property type="match status" value="1"/>
</dbReference>
<dbReference type="InterPro" id="IPR033708">
    <property type="entry name" value="Anticodon_Ile_BEm"/>
</dbReference>
<sequence>MDYKNTLNLPQTSFPMKAGLPQREPEMLARWDEMGLYGLLRQQSAGRPKFILHDGPPYANGNIHMGTAFNKVLKDFIVKSRQMAGFDAVYVPGWDCHGLPIEYQVTKNLGDEACHKSQIDIRRRCRKYAEKYIDIQRDEFVRLGVLGDWPDPYLTMKYSYEAAIAREFCRIYAGGGVYRSKKPVHWCMDCRTALAEAEVEYHDHKSKSIFVAFRLVDDLGPKYPELAGRDVSLVIWTTTPWTIPANLAVAANPELEYAAVEHEGKVYIMAARLAPLNMEAFGFQGWRTLCAVDPLDLEGKKAKHPLYDRLSVGVLADYVTLEAGTGLVHTAPGHGREDYDTGRRYGLEPFAPVDDDGRFTAEAAPFEGQNVFEANEAIIAALREAGALLAVEEISHSYPCCWRCKQPVIFRATPQWFISMEENDLRARSLKAIQNDVRWVPAWGRERIHGMIENRPDWCISRQRSWGVPITVFRCQGCGETVLTPEMAQKVVAAFEAEGADAWFTRSVAEILGELAVCPICGGHDLAKDNDILDVWFDSGCSQAAVLEAHPQLTWPADMYLEGSDQHRGWFHSSLLCAMATRGAAPYRQVLTHGFVVDGDGRKMSKSLGNVIAPQKVIDQYGAEILRLWVAAEDYTVDIRLSNDILKQLAEAYRRIRNTMRFMLGNLHDFDPQAHAVAPDQMGQMDRLMLHRLQELIGRVRKGYEDFAFHACFHGLHNYCVVDLSGFYLDVLKDRLYTCAPDDPARRAAQTVLYHTLSAMVRLAAPILSFTAEEVWDYLPGAKDMGQSVHMAALPQVEAALLDAELAGRWARLLELRGAVNKAMDLARKDKIVGNSLEAKLTLAAEGDLADFIAENAAVLQEITMVSQLELAPALANPTLKSEETPGLLIGVTPSGHQKCARCWTRLESVGQLPDLPELCERCAAVVRQVGLAADGA</sequence>
<evidence type="ECO:0000256" key="10">
    <source>
        <dbReference type="ARBA" id="ARBA00025217"/>
    </source>
</evidence>
<dbReference type="Proteomes" id="UP000009047">
    <property type="component" value="Chromosome"/>
</dbReference>
<feature type="short sequence motif" description="'HIGH' region" evidence="12">
    <location>
        <begin position="57"/>
        <end position="67"/>
    </location>
</feature>
<evidence type="ECO:0000256" key="3">
    <source>
        <dbReference type="ARBA" id="ARBA00022598"/>
    </source>
</evidence>
<dbReference type="FunFam" id="3.40.50.620:FF:000042">
    <property type="entry name" value="Isoleucine--tRNA ligase"/>
    <property type="match status" value="1"/>
</dbReference>
<feature type="binding site" evidence="12">
    <location>
        <position position="903"/>
    </location>
    <ligand>
        <name>Zn(2+)</name>
        <dbReference type="ChEBI" id="CHEBI:29105"/>
    </ligand>
</feature>
<feature type="binding site" evidence="12">
    <location>
        <position position="923"/>
    </location>
    <ligand>
        <name>Zn(2+)</name>
        <dbReference type="ChEBI" id="CHEBI:29105"/>
    </ligand>
</feature>
<comment type="similarity">
    <text evidence="1 12">Belongs to the class-I aminoacyl-tRNA synthetase family. IleS type 1 subfamily.</text>
</comment>
<dbReference type="InterPro" id="IPR009080">
    <property type="entry name" value="tRNAsynth_Ia_anticodon-bd"/>
</dbReference>
<keyword evidence="3 12" id="KW-0436">Ligase</keyword>
<evidence type="ECO:0000259" key="15">
    <source>
        <dbReference type="Pfam" id="PF08264"/>
    </source>
</evidence>
<feature type="binding site" evidence="12">
    <location>
        <position position="606"/>
    </location>
    <ligand>
        <name>ATP</name>
        <dbReference type="ChEBI" id="CHEBI:30616"/>
    </ligand>
</feature>
<dbReference type="PANTHER" id="PTHR42765">
    <property type="entry name" value="SOLEUCYL-TRNA SYNTHETASE"/>
    <property type="match status" value="1"/>
</dbReference>
<dbReference type="OrthoDB" id="9810365at2"/>
<dbReference type="InterPro" id="IPR010663">
    <property type="entry name" value="Znf_FPG/IleRS"/>
</dbReference>
<dbReference type="SUPFAM" id="SSF50677">
    <property type="entry name" value="ValRS/IleRS/LeuRS editing domain"/>
    <property type="match status" value="1"/>
</dbReference>
<dbReference type="SUPFAM" id="SSF47323">
    <property type="entry name" value="Anticodon-binding domain of a subclass of class I aminoacyl-tRNA synthetases"/>
    <property type="match status" value="1"/>
</dbReference>
<comment type="catalytic activity">
    <reaction evidence="11 12">
        <text>tRNA(Ile) + L-isoleucine + ATP = L-isoleucyl-tRNA(Ile) + AMP + diphosphate</text>
        <dbReference type="Rhea" id="RHEA:11060"/>
        <dbReference type="Rhea" id="RHEA-COMP:9666"/>
        <dbReference type="Rhea" id="RHEA-COMP:9695"/>
        <dbReference type="ChEBI" id="CHEBI:30616"/>
        <dbReference type="ChEBI" id="CHEBI:33019"/>
        <dbReference type="ChEBI" id="CHEBI:58045"/>
        <dbReference type="ChEBI" id="CHEBI:78442"/>
        <dbReference type="ChEBI" id="CHEBI:78528"/>
        <dbReference type="ChEBI" id="CHEBI:456215"/>
        <dbReference type="EC" id="6.1.1.5"/>
    </reaction>
</comment>
<accession>E1QE02</accession>
<evidence type="ECO:0000256" key="5">
    <source>
        <dbReference type="ARBA" id="ARBA00022741"/>
    </source>
</evidence>
<evidence type="ECO:0000256" key="9">
    <source>
        <dbReference type="ARBA" id="ARBA00023146"/>
    </source>
</evidence>
<dbReference type="RefSeq" id="WP_013257244.1">
    <property type="nucleotide sequence ID" value="NC_014365.1"/>
</dbReference>
<evidence type="ECO:0000256" key="6">
    <source>
        <dbReference type="ARBA" id="ARBA00022833"/>
    </source>
</evidence>
<evidence type="ECO:0000256" key="2">
    <source>
        <dbReference type="ARBA" id="ARBA00022490"/>
    </source>
</evidence>
<keyword evidence="9 12" id="KW-0030">Aminoacyl-tRNA synthetase</keyword>
<dbReference type="EMBL" id="CP002085">
    <property type="protein sequence ID" value="ADK83788.1"/>
    <property type="molecule type" value="Genomic_DNA"/>
</dbReference>
<keyword evidence="6 12" id="KW-0862">Zinc</keyword>
<dbReference type="InterPro" id="IPR002301">
    <property type="entry name" value="Ile-tRNA-ligase"/>
</dbReference>
<dbReference type="CDD" id="cd00818">
    <property type="entry name" value="IleRS_core"/>
    <property type="match status" value="1"/>
</dbReference>
<dbReference type="HAMAP" id="MF_02002">
    <property type="entry name" value="Ile_tRNA_synth_type1"/>
    <property type="match status" value="1"/>
</dbReference>
<feature type="domain" description="Zinc finger FPG/IleRS-type" evidence="14">
    <location>
        <begin position="898"/>
        <end position="925"/>
    </location>
</feature>
<dbReference type="GO" id="GO:0004822">
    <property type="term" value="F:isoleucine-tRNA ligase activity"/>
    <property type="evidence" value="ECO:0007669"/>
    <property type="project" value="UniProtKB-UniRule"/>
</dbReference>
<feature type="short sequence motif" description="'KMSKS' region" evidence="12">
    <location>
        <begin position="603"/>
        <end position="607"/>
    </location>
</feature>
<evidence type="ECO:0000313" key="17">
    <source>
        <dbReference type="Proteomes" id="UP000009047"/>
    </source>
</evidence>
<keyword evidence="8 12" id="KW-0648">Protein biosynthesis</keyword>
<evidence type="ECO:0000259" key="14">
    <source>
        <dbReference type="Pfam" id="PF06827"/>
    </source>
</evidence>
<comment type="domain">
    <text evidence="12">IleRS has two distinct active sites: one for aminoacylation and one for editing. The misactivated valine is translocated from the active site to the editing site, which sterically excludes the correctly activated isoleucine. The single editing site contains two valyl binding pockets, one specific for each substrate (Val-AMP or Val-tRNA(Ile)).</text>
</comment>
<dbReference type="GO" id="GO:0005524">
    <property type="term" value="F:ATP binding"/>
    <property type="evidence" value="ECO:0007669"/>
    <property type="project" value="UniProtKB-UniRule"/>
</dbReference>
<keyword evidence="4 12" id="KW-0479">Metal-binding</keyword>
<dbReference type="InterPro" id="IPR013155">
    <property type="entry name" value="M/V/L/I-tRNA-synth_anticd-bd"/>
</dbReference>
<feature type="binding site" evidence="12">
    <location>
        <position position="900"/>
    </location>
    <ligand>
        <name>Zn(2+)</name>
        <dbReference type="ChEBI" id="CHEBI:29105"/>
    </ligand>
</feature>
<dbReference type="HOGENOM" id="CLU_001493_7_0_7"/>
<organism evidence="16 17">
    <name type="scientific">Desulfarculus baarsii (strain ATCC 33931 / DSM 2075 / LMG 7858 / VKM B-1802 / 2st14)</name>
    <dbReference type="NCBI Taxonomy" id="644282"/>
    <lineage>
        <taxon>Bacteria</taxon>
        <taxon>Pseudomonadati</taxon>
        <taxon>Thermodesulfobacteriota</taxon>
        <taxon>Desulfarculia</taxon>
        <taxon>Desulfarculales</taxon>
        <taxon>Desulfarculaceae</taxon>
        <taxon>Desulfarculus</taxon>
    </lineage>
</organism>
<evidence type="ECO:0000259" key="13">
    <source>
        <dbReference type="Pfam" id="PF00133"/>
    </source>
</evidence>
<comment type="subcellular location">
    <subcellularLocation>
        <location evidence="12">Cytoplasm</location>
    </subcellularLocation>
</comment>
<evidence type="ECO:0000313" key="16">
    <source>
        <dbReference type="EMBL" id="ADK83788.1"/>
    </source>
</evidence>
<dbReference type="PRINTS" id="PR00984">
    <property type="entry name" value="TRNASYNTHILE"/>
</dbReference>
<dbReference type="GO" id="GO:0002161">
    <property type="term" value="F:aminoacyl-tRNA deacylase activity"/>
    <property type="evidence" value="ECO:0007669"/>
    <property type="project" value="InterPro"/>
</dbReference>
<feature type="domain" description="Methionyl/Valyl/Leucyl/Isoleucyl-tRNA synthetase anticodon-binding" evidence="15">
    <location>
        <begin position="686"/>
        <end position="841"/>
    </location>
</feature>
<dbReference type="STRING" id="644282.Deba_0413"/>
<dbReference type="GO" id="GO:0008270">
    <property type="term" value="F:zinc ion binding"/>
    <property type="evidence" value="ECO:0007669"/>
    <property type="project" value="UniProtKB-UniRule"/>
</dbReference>
<dbReference type="GO" id="GO:0005829">
    <property type="term" value="C:cytosol"/>
    <property type="evidence" value="ECO:0007669"/>
    <property type="project" value="TreeGrafter"/>
</dbReference>
<dbReference type="eggNOG" id="COG0060">
    <property type="taxonomic scope" value="Bacteria"/>
</dbReference>
<dbReference type="Pfam" id="PF06827">
    <property type="entry name" value="zf-FPG_IleRS"/>
    <property type="match status" value="1"/>
</dbReference>
<evidence type="ECO:0000256" key="4">
    <source>
        <dbReference type="ARBA" id="ARBA00022723"/>
    </source>
</evidence>
<dbReference type="GO" id="GO:0000049">
    <property type="term" value="F:tRNA binding"/>
    <property type="evidence" value="ECO:0007669"/>
    <property type="project" value="InterPro"/>
</dbReference>
<evidence type="ECO:0000256" key="8">
    <source>
        <dbReference type="ARBA" id="ARBA00022917"/>
    </source>
</evidence>
<dbReference type="InterPro" id="IPR023585">
    <property type="entry name" value="Ile-tRNA-ligase_type1"/>
</dbReference>
<reference evidence="16 17" key="1">
    <citation type="journal article" date="2010" name="Stand. Genomic Sci.">
        <title>Complete genome sequence of Desulfarculus baarsii type strain (2st14).</title>
        <authorList>
            <person name="Sun H."/>
            <person name="Spring S."/>
            <person name="Lapidus A."/>
            <person name="Davenport K."/>
            <person name="Del Rio T.G."/>
            <person name="Tice H."/>
            <person name="Nolan M."/>
            <person name="Copeland A."/>
            <person name="Cheng J.F."/>
            <person name="Lucas S."/>
            <person name="Tapia R."/>
            <person name="Goodwin L."/>
            <person name="Pitluck S."/>
            <person name="Ivanova N."/>
            <person name="Pagani I."/>
            <person name="Mavromatis K."/>
            <person name="Ovchinnikova G."/>
            <person name="Pati A."/>
            <person name="Chen A."/>
            <person name="Palaniappan K."/>
            <person name="Hauser L."/>
            <person name="Chang Y.J."/>
            <person name="Jeffries C.D."/>
            <person name="Detter J.C."/>
            <person name="Han C."/>
            <person name="Rohde M."/>
            <person name="Brambilla E."/>
            <person name="Goker M."/>
            <person name="Woyke T."/>
            <person name="Bristow J."/>
            <person name="Eisen J.A."/>
            <person name="Markowitz V."/>
            <person name="Hugenholtz P."/>
            <person name="Kyrpides N.C."/>
            <person name="Klenk H.P."/>
            <person name="Land M."/>
        </authorList>
    </citation>
    <scope>NUCLEOTIDE SEQUENCE [LARGE SCALE GENOMIC DNA]</scope>
    <source>
        <strain evidence="17">ATCC 33931 / DSM 2075 / LMG 7858 / VKM B-1802 / 2st14</strain>
    </source>
</reference>
<evidence type="ECO:0000256" key="7">
    <source>
        <dbReference type="ARBA" id="ARBA00022840"/>
    </source>
</evidence>
<evidence type="ECO:0000256" key="11">
    <source>
        <dbReference type="ARBA" id="ARBA00048359"/>
    </source>
</evidence>
<keyword evidence="17" id="KW-1185">Reference proteome</keyword>
<dbReference type="InterPro" id="IPR001412">
    <property type="entry name" value="aa-tRNA-synth_I_CS"/>
</dbReference>